<proteinExistence type="predicted"/>
<evidence type="ECO:0000313" key="2">
    <source>
        <dbReference type="EMBL" id="QXI40841.1"/>
    </source>
</evidence>
<feature type="chain" id="PRO_5038848233" description="Lipoprotein" evidence="1">
    <location>
        <begin position="18"/>
        <end position="117"/>
    </location>
</feature>
<feature type="signal peptide" evidence="1">
    <location>
        <begin position="1"/>
        <end position="17"/>
    </location>
</feature>
<sequence>MKRFMMFLALTASALLAGCAHDPDIRAGHDNTFGATANSPADYLNCVKGELPSSVQTFMVQSADALELYVASTDPNKADGLVKVSGNSARHPYSAYQRDAWYDHGRLLDAAQVCARS</sequence>
<evidence type="ECO:0000313" key="3">
    <source>
        <dbReference type="Proteomes" id="UP000633418"/>
    </source>
</evidence>
<reference evidence="2 3" key="2">
    <citation type="journal article" date="2021" name="Microorganisms">
        <title>The Ever-Expanding Pseudomonas Genus: Description of 43 New Species and Partition of the Pseudomonas putida Group.</title>
        <authorList>
            <person name="Girard L."/>
            <person name="Lood C."/>
            <person name="Hofte M."/>
            <person name="Vandamme P."/>
            <person name="Rokni-Zadeh H."/>
            <person name="van Noort V."/>
            <person name="Lavigne R."/>
            <person name="De Mot R."/>
        </authorList>
    </citation>
    <scope>NUCLEOTIDE SEQUENCE [LARGE SCALE GENOMIC DNA]</scope>
    <source>
        <strain evidence="2 3">RW9S1A</strain>
    </source>
</reference>
<dbReference type="Proteomes" id="UP000633418">
    <property type="component" value="Chromosome"/>
</dbReference>
<gene>
    <name evidence="2" type="ORF">HU772_012490</name>
</gene>
<keyword evidence="1" id="KW-0732">Signal</keyword>
<dbReference type="KEGG" id="pxn:HU772_012490"/>
<dbReference type="RefSeq" id="WP_186661430.1">
    <property type="nucleotide sequence ID" value="NZ_CP077095.1"/>
</dbReference>
<dbReference type="EMBL" id="CP077095">
    <property type="protein sequence ID" value="QXI40841.1"/>
    <property type="molecule type" value="Genomic_DNA"/>
</dbReference>
<protein>
    <recommendedName>
        <fullName evidence="4">Lipoprotein</fullName>
    </recommendedName>
</protein>
<name>A0A9E6Q5T7_9PSED</name>
<accession>A0A9E6Q5T7</accession>
<reference evidence="2 3" key="1">
    <citation type="journal article" date="2020" name="Microorganisms">
        <title>Reliable Identification of Environmental Pseudomonas Isolates Using the rpoD Gene.</title>
        <authorList>
            <consortium name="The Broad Institute Genome Sequencing Platform"/>
            <person name="Girard L."/>
            <person name="Lood C."/>
            <person name="Rokni-Zadeh H."/>
            <person name="van Noort V."/>
            <person name="Lavigne R."/>
            <person name="De Mot R."/>
        </authorList>
    </citation>
    <scope>NUCLEOTIDE SEQUENCE [LARGE SCALE GENOMIC DNA]</scope>
    <source>
        <strain evidence="2 3">RW9S1A</strain>
    </source>
</reference>
<dbReference type="AlphaFoldDB" id="A0A9E6Q5T7"/>
<evidence type="ECO:0008006" key="4">
    <source>
        <dbReference type="Google" id="ProtNLM"/>
    </source>
</evidence>
<organism evidence="2 3">
    <name type="scientific">Pseudomonas xantholysinigenes</name>
    <dbReference type="NCBI Taxonomy" id="2745490"/>
    <lineage>
        <taxon>Bacteria</taxon>
        <taxon>Pseudomonadati</taxon>
        <taxon>Pseudomonadota</taxon>
        <taxon>Gammaproteobacteria</taxon>
        <taxon>Pseudomonadales</taxon>
        <taxon>Pseudomonadaceae</taxon>
        <taxon>Pseudomonas</taxon>
    </lineage>
</organism>
<dbReference type="PROSITE" id="PS51257">
    <property type="entry name" value="PROKAR_LIPOPROTEIN"/>
    <property type="match status" value="1"/>
</dbReference>
<keyword evidence="3" id="KW-1185">Reference proteome</keyword>
<evidence type="ECO:0000256" key="1">
    <source>
        <dbReference type="SAM" id="SignalP"/>
    </source>
</evidence>